<sequence length="332" mass="32917">MPSRPVRAVAAVALATSATSFAYVGSVAPAQAAGYNGVCKTSSGVTVVVDFRELGGGIAVRCAPVGSGASGVDALQAAGIPAEGTRQYGLAFICRLYGKPSATATLPGGYHESCGRTPPPNAHWWYTQAPNGGSWSSSGDGASTSHVIPGGFEGWAFSEGGTNYSPRYTPTRPAAPKPPPAPTHTTTQPPAPPRHTTTTAPSNPKTTDPNGNSTSSKAGSTHSQPKSTTASKASQAAKKKAAEKKAKASHSSSASSSSKAKRSKGSSSSAGVTGTSSGGPTNVAGAPMANSDDLIKDSKKSSGVNATTVVGGGVLAALVVGGGAVAIVRRRN</sequence>
<evidence type="ECO:0000256" key="1">
    <source>
        <dbReference type="SAM" id="MobiDB-lite"/>
    </source>
</evidence>
<feature type="compositionally biased region" description="Low complexity" evidence="1">
    <location>
        <begin position="183"/>
        <end position="207"/>
    </location>
</feature>
<evidence type="ECO:0008006" key="6">
    <source>
        <dbReference type="Google" id="ProtNLM"/>
    </source>
</evidence>
<dbReference type="EMBL" id="JBHSWH010000001">
    <property type="protein sequence ID" value="MFC6704327.1"/>
    <property type="molecule type" value="Genomic_DNA"/>
</dbReference>
<proteinExistence type="predicted"/>
<feature type="compositionally biased region" description="Low complexity" evidence="1">
    <location>
        <begin position="249"/>
        <end position="258"/>
    </location>
</feature>
<feature type="chain" id="PRO_5045299519" description="Gram-positive cocci surface proteins LPxTG domain-containing protein" evidence="3">
    <location>
        <begin position="23"/>
        <end position="332"/>
    </location>
</feature>
<evidence type="ECO:0000256" key="2">
    <source>
        <dbReference type="SAM" id="Phobius"/>
    </source>
</evidence>
<evidence type="ECO:0000313" key="5">
    <source>
        <dbReference type="Proteomes" id="UP001596298"/>
    </source>
</evidence>
<keyword evidence="2" id="KW-0472">Membrane</keyword>
<keyword evidence="2" id="KW-1133">Transmembrane helix</keyword>
<dbReference type="Proteomes" id="UP001596298">
    <property type="component" value="Unassembled WGS sequence"/>
</dbReference>
<feature type="signal peptide" evidence="3">
    <location>
        <begin position="1"/>
        <end position="22"/>
    </location>
</feature>
<feature type="compositionally biased region" description="Low complexity" evidence="1">
    <location>
        <begin position="265"/>
        <end position="275"/>
    </location>
</feature>
<accession>A0ABW2AC88</accession>
<feature type="compositionally biased region" description="Pro residues" evidence="1">
    <location>
        <begin position="173"/>
        <end position="182"/>
    </location>
</feature>
<reference evidence="5" key="1">
    <citation type="journal article" date="2019" name="Int. J. Syst. Evol. Microbiol.">
        <title>The Global Catalogue of Microorganisms (GCM) 10K type strain sequencing project: providing services to taxonomists for standard genome sequencing and annotation.</title>
        <authorList>
            <consortium name="The Broad Institute Genomics Platform"/>
            <consortium name="The Broad Institute Genome Sequencing Center for Infectious Disease"/>
            <person name="Wu L."/>
            <person name="Ma J."/>
        </authorList>
    </citation>
    <scope>NUCLEOTIDE SEQUENCE [LARGE SCALE GENOMIC DNA]</scope>
    <source>
        <strain evidence="5">CCUG 58127</strain>
    </source>
</reference>
<keyword evidence="2" id="KW-0812">Transmembrane</keyword>
<evidence type="ECO:0000313" key="4">
    <source>
        <dbReference type="EMBL" id="MFC6704327.1"/>
    </source>
</evidence>
<protein>
    <recommendedName>
        <fullName evidence="6">Gram-positive cocci surface proteins LPxTG domain-containing protein</fullName>
    </recommendedName>
</protein>
<comment type="caution">
    <text evidence="4">The sequence shown here is derived from an EMBL/GenBank/DDBJ whole genome shotgun (WGS) entry which is preliminary data.</text>
</comment>
<dbReference type="RefSeq" id="WP_382398453.1">
    <property type="nucleotide sequence ID" value="NZ_JBHSWH010000001.1"/>
</dbReference>
<organism evidence="4 5">
    <name type="scientific">Flexivirga alba</name>
    <dbReference type="NCBI Taxonomy" id="702742"/>
    <lineage>
        <taxon>Bacteria</taxon>
        <taxon>Bacillati</taxon>
        <taxon>Actinomycetota</taxon>
        <taxon>Actinomycetes</taxon>
        <taxon>Micrococcales</taxon>
        <taxon>Dermacoccaceae</taxon>
        <taxon>Flexivirga</taxon>
    </lineage>
</organism>
<feature type="compositionally biased region" description="Low complexity" evidence="1">
    <location>
        <begin position="226"/>
        <end position="236"/>
    </location>
</feature>
<keyword evidence="3" id="KW-0732">Signal</keyword>
<feature type="transmembrane region" description="Helical" evidence="2">
    <location>
        <begin position="309"/>
        <end position="328"/>
    </location>
</feature>
<evidence type="ECO:0000256" key="3">
    <source>
        <dbReference type="SAM" id="SignalP"/>
    </source>
</evidence>
<gene>
    <name evidence="4" type="ORF">ACFQDH_03325</name>
</gene>
<feature type="compositionally biased region" description="Polar residues" evidence="1">
    <location>
        <begin position="208"/>
        <end position="225"/>
    </location>
</feature>
<feature type="region of interest" description="Disordered" evidence="1">
    <location>
        <begin position="163"/>
        <end position="299"/>
    </location>
</feature>
<name>A0ABW2AC88_9MICO</name>
<keyword evidence="5" id="KW-1185">Reference proteome</keyword>